<evidence type="ECO:0000313" key="3">
    <source>
        <dbReference type="EMBL" id="SFT65847.1"/>
    </source>
</evidence>
<dbReference type="CDD" id="cd00146">
    <property type="entry name" value="PKD"/>
    <property type="match status" value="2"/>
</dbReference>
<evidence type="ECO:0000313" key="4">
    <source>
        <dbReference type="Proteomes" id="UP000236454"/>
    </source>
</evidence>
<name>A0A1I6ZT98_9FLAO</name>
<feature type="domain" description="PKD" evidence="2">
    <location>
        <begin position="464"/>
        <end position="526"/>
    </location>
</feature>
<dbReference type="Proteomes" id="UP000236454">
    <property type="component" value="Unassembled WGS sequence"/>
</dbReference>
<keyword evidence="4" id="KW-1185">Reference proteome</keyword>
<feature type="signal peptide" evidence="1">
    <location>
        <begin position="1"/>
        <end position="18"/>
    </location>
</feature>
<dbReference type="EMBL" id="FPAS01000002">
    <property type="protein sequence ID" value="SFT65847.1"/>
    <property type="molecule type" value="Genomic_DNA"/>
</dbReference>
<reference evidence="3 4" key="1">
    <citation type="submission" date="2016-10" db="EMBL/GenBank/DDBJ databases">
        <authorList>
            <person name="de Groot N.N."/>
        </authorList>
    </citation>
    <scope>NUCLEOTIDE SEQUENCE [LARGE SCALE GENOMIC DNA]</scope>
    <source>
        <strain evidence="3 4">CGMCC 1.7005</strain>
    </source>
</reference>
<dbReference type="SMART" id="SM00089">
    <property type="entry name" value="PKD"/>
    <property type="match status" value="3"/>
</dbReference>
<dbReference type="Pfam" id="PF18911">
    <property type="entry name" value="PKD_4"/>
    <property type="match status" value="1"/>
</dbReference>
<dbReference type="InterPro" id="IPR022409">
    <property type="entry name" value="PKD/Chitinase_dom"/>
</dbReference>
<dbReference type="Pfam" id="PF13585">
    <property type="entry name" value="CHU_C"/>
    <property type="match status" value="1"/>
</dbReference>
<keyword evidence="1" id="KW-0732">Signal</keyword>
<sequence length="721" mass="80057">MKTILILSWLLISSLSFASHIVGGEIYYDNLGGNQYRVTIKLYRDCFSTGAQFDNPLPLTIFDGNGTMVLNVDVPFPGSQVLPLQFSNPCINPPTNVCVEEAIYQKVITLPTNINGFTLSYQRCCRGPNVVNLLVPDDTGLTLTTEIPAPPLGALVNSSPRFNNFPPLVVCNNDELIFDHAATDPDGDSLVYELCTPFHGGTSAMPVVNPASAPPYTPVNWSGGFSATQPFGGNSPINLDPVTGLLTASPQNLGLYAVGVCVYEYRNGVQIGVTRRDFLFKVINCDISLESIITEQVNTPGFVSFCDGLTFTFDNQSYGGSNYEWDFGVAGTTSDQSTNFEPTFTFPAEGMYQVTLIVNPGWACSDTTVETFYFYEEITNTFDQPDSMCITGNLYDFEGEGQYSGMGTQYLWTFDGHANVDSVQTEDVTGVVFDTSGFIPITFHIEENGCTSSYIDSVFIFMEPTINFYIDPALHCAPAQVLFQDSSDADAPITYLWTFGDGQSSTHQNPIHVYDNPGLYDVSLNIKVTEGCMVDTTLTKPAFIDVKPSPNSAFFVTPTVTDIFHNTFTFEDLSHEGVEHYYYFNDSVFTSDRFTTHIYQEGGYHRPYQLLINEWGCRDSSYISVYIYPLTTIYAPNAFTPNGSGVNDVFKIVIYDISEFSLEIYNRWGELIHESFDKNVGWDGKNLQGEMVKDGTYIWKIKFTNSEGVREEQLGHVNVLK</sequence>
<dbReference type="InterPro" id="IPR013783">
    <property type="entry name" value="Ig-like_fold"/>
</dbReference>
<accession>A0A1I6ZT98</accession>
<protein>
    <submittedName>
        <fullName evidence="3">Gliding motility-associated C-terminal domain-containing protein</fullName>
    </submittedName>
</protein>
<dbReference type="NCBIfam" id="TIGR04131">
    <property type="entry name" value="Bac_Flav_CTERM"/>
    <property type="match status" value="1"/>
</dbReference>
<dbReference type="AlphaFoldDB" id="A0A1I6ZT98"/>
<dbReference type="SUPFAM" id="SSF49299">
    <property type="entry name" value="PKD domain"/>
    <property type="match status" value="2"/>
</dbReference>
<dbReference type="InterPro" id="IPR000601">
    <property type="entry name" value="PKD_dom"/>
</dbReference>
<feature type="domain" description="PKD" evidence="2">
    <location>
        <begin position="323"/>
        <end position="359"/>
    </location>
</feature>
<gene>
    <name evidence="3" type="ORF">SAMN05216474_1601</name>
</gene>
<dbReference type="RefSeq" id="WP_139230303.1">
    <property type="nucleotide sequence ID" value="NZ_FPAS01000002.1"/>
</dbReference>
<dbReference type="InterPro" id="IPR026341">
    <property type="entry name" value="T9SS_type_B"/>
</dbReference>
<dbReference type="InterPro" id="IPR035986">
    <property type="entry name" value="PKD_dom_sf"/>
</dbReference>
<organism evidence="3 4">
    <name type="scientific">Lishizhenia tianjinensis</name>
    <dbReference type="NCBI Taxonomy" id="477690"/>
    <lineage>
        <taxon>Bacteria</taxon>
        <taxon>Pseudomonadati</taxon>
        <taxon>Bacteroidota</taxon>
        <taxon>Flavobacteriia</taxon>
        <taxon>Flavobacteriales</taxon>
        <taxon>Crocinitomicaceae</taxon>
        <taxon>Lishizhenia</taxon>
    </lineage>
</organism>
<evidence type="ECO:0000256" key="1">
    <source>
        <dbReference type="SAM" id="SignalP"/>
    </source>
</evidence>
<dbReference type="PROSITE" id="PS50093">
    <property type="entry name" value="PKD"/>
    <property type="match status" value="2"/>
</dbReference>
<feature type="chain" id="PRO_5014601966" evidence="1">
    <location>
        <begin position="19"/>
        <end position="721"/>
    </location>
</feature>
<evidence type="ECO:0000259" key="2">
    <source>
        <dbReference type="PROSITE" id="PS50093"/>
    </source>
</evidence>
<dbReference type="Gene3D" id="2.60.40.4070">
    <property type="match status" value="1"/>
</dbReference>
<dbReference type="OrthoDB" id="1491481at2"/>
<proteinExistence type="predicted"/>
<dbReference type="Gene3D" id="2.60.40.10">
    <property type="entry name" value="Immunoglobulins"/>
    <property type="match status" value="2"/>
</dbReference>
<dbReference type="STRING" id="477690.SAMN05216474_1601"/>